<name>A0A9Q1N0P9_9SOLA</name>
<feature type="region of interest" description="Disordered" evidence="1">
    <location>
        <begin position="1"/>
        <end position="24"/>
    </location>
</feature>
<sequence>MREEHDSLLPDAHQSNPDTDVSEIQVEFPIGDVRREDRDELINVAAETEQVSQQAAFSANDTVAQGTLVESDDVGEWSVQSQGGESSEERDDDFVDIMDVASSTVDMTSDIVTPAATKTYKQRKKSELSNINIRPPSSSLKTMGQRARIPSVAAGTPPSDWMLYYENNNLGYCVRKPKSDWNNNYRRNCPFHYKKRRRH</sequence>
<organism evidence="2 3">
    <name type="scientific">Anisodus acutangulus</name>
    <dbReference type="NCBI Taxonomy" id="402998"/>
    <lineage>
        <taxon>Eukaryota</taxon>
        <taxon>Viridiplantae</taxon>
        <taxon>Streptophyta</taxon>
        <taxon>Embryophyta</taxon>
        <taxon>Tracheophyta</taxon>
        <taxon>Spermatophyta</taxon>
        <taxon>Magnoliopsida</taxon>
        <taxon>eudicotyledons</taxon>
        <taxon>Gunneridae</taxon>
        <taxon>Pentapetalae</taxon>
        <taxon>asterids</taxon>
        <taxon>lamiids</taxon>
        <taxon>Solanales</taxon>
        <taxon>Solanaceae</taxon>
        <taxon>Solanoideae</taxon>
        <taxon>Hyoscyameae</taxon>
        <taxon>Anisodus</taxon>
    </lineage>
</organism>
<dbReference type="EMBL" id="JAJAGQ010000001">
    <property type="protein sequence ID" value="KAJ8573390.1"/>
    <property type="molecule type" value="Genomic_DNA"/>
</dbReference>
<protein>
    <submittedName>
        <fullName evidence="2">Uncharacterized protein</fullName>
    </submittedName>
</protein>
<gene>
    <name evidence="2" type="ORF">K7X08_009901</name>
</gene>
<feature type="compositionally biased region" description="Low complexity" evidence="1">
    <location>
        <begin position="76"/>
        <end position="85"/>
    </location>
</feature>
<evidence type="ECO:0000313" key="3">
    <source>
        <dbReference type="Proteomes" id="UP001152561"/>
    </source>
</evidence>
<accession>A0A9Q1N0P9</accession>
<proteinExistence type="predicted"/>
<keyword evidence="3" id="KW-1185">Reference proteome</keyword>
<reference evidence="3" key="1">
    <citation type="journal article" date="2023" name="Proc. Natl. Acad. Sci. U.S.A.">
        <title>Genomic and structural basis for evolution of tropane alkaloid biosynthesis.</title>
        <authorList>
            <person name="Wanga Y.-J."/>
            <person name="Taina T."/>
            <person name="Yua J.-Y."/>
            <person name="Lia J."/>
            <person name="Xua B."/>
            <person name="Chenc J."/>
            <person name="D'Auriad J.C."/>
            <person name="Huanga J.-P."/>
            <person name="Huanga S.-X."/>
        </authorList>
    </citation>
    <scope>NUCLEOTIDE SEQUENCE [LARGE SCALE GENOMIC DNA]</scope>
    <source>
        <strain evidence="3">cv. KIB-2019</strain>
    </source>
</reference>
<comment type="caution">
    <text evidence="2">The sequence shown here is derived from an EMBL/GenBank/DDBJ whole genome shotgun (WGS) entry which is preliminary data.</text>
</comment>
<dbReference type="Proteomes" id="UP001152561">
    <property type="component" value="Unassembled WGS sequence"/>
</dbReference>
<evidence type="ECO:0000313" key="2">
    <source>
        <dbReference type="EMBL" id="KAJ8573390.1"/>
    </source>
</evidence>
<dbReference type="AlphaFoldDB" id="A0A9Q1N0P9"/>
<feature type="region of interest" description="Disordered" evidence="1">
    <location>
        <begin position="66"/>
        <end position="91"/>
    </location>
</feature>
<evidence type="ECO:0000256" key="1">
    <source>
        <dbReference type="SAM" id="MobiDB-lite"/>
    </source>
</evidence>